<accession>T0L9I0</accession>
<dbReference type="HOGENOM" id="CLU_3399360_0_0_1"/>
<dbReference type="Proteomes" id="UP000015530">
    <property type="component" value="Unassembled WGS sequence"/>
</dbReference>
<protein>
    <submittedName>
        <fullName evidence="1">Uncharacterized protein</fullName>
    </submittedName>
</protein>
<organism evidence="1 2">
    <name type="scientific">Colletotrichum gloeosporioides (strain Cg-14)</name>
    <name type="common">Anthracnose fungus</name>
    <name type="synonym">Glomerella cingulata</name>
    <dbReference type="NCBI Taxonomy" id="1237896"/>
    <lineage>
        <taxon>Eukaryota</taxon>
        <taxon>Fungi</taxon>
        <taxon>Dikarya</taxon>
        <taxon>Ascomycota</taxon>
        <taxon>Pezizomycotina</taxon>
        <taxon>Sordariomycetes</taxon>
        <taxon>Hypocreomycetidae</taxon>
        <taxon>Glomerellales</taxon>
        <taxon>Glomerellaceae</taxon>
        <taxon>Colletotrichum</taxon>
        <taxon>Colletotrichum gloeosporioides species complex</taxon>
    </lineage>
</organism>
<evidence type="ECO:0000313" key="1">
    <source>
        <dbReference type="EMBL" id="EQB44850.1"/>
    </source>
</evidence>
<comment type="caution">
    <text evidence="1">The sequence shown here is derived from an EMBL/GenBank/DDBJ whole genome shotgun (WGS) entry which is preliminary data.</text>
</comment>
<name>T0L9I0_COLGC</name>
<evidence type="ECO:0000313" key="2">
    <source>
        <dbReference type="Proteomes" id="UP000015530"/>
    </source>
</evidence>
<dbReference type="AlphaFoldDB" id="T0L9I0"/>
<gene>
    <name evidence="1" type="ORF">CGLO_16359</name>
</gene>
<proteinExistence type="predicted"/>
<reference evidence="2" key="1">
    <citation type="journal article" date="2013" name="Mol. Plant Microbe Interact.">
        <title>Global aspects of pacC regulation of pathogenicity genes in Colletotrichum gloeosporioides as revealed by transcriptome analysis.</title>
        <authorList>
            <person name="Alkan N."/>
            <person name="Meng X."/>
            <person name="Friedlander G."/>
            <person name="Reuveni E."/>
            <person name="Sukno S."/>
            <person name="Sherman A."/>
            <person name="Thon M."/>
            <person name="Fluhr R."/>
            <person name="Prusky D."/>
        </authorList>
    </citation>
    <scope>NUCLEOTIDE SEQUENCE [LARGE SCALE GENOMIC DNA]</scope>
    <source>
        <strain evidence="2">Cg-14</strain>
    </source>
</reference>
<sequence length="31" mass="3179">MSTLGHAVGSFADVPSVYGNNLNLRAIFAVG</sequence>
<dbReference type="EMBL" id="AMYD01003879">
    <property type="protein sequence ID" value="EQB44850.1"/>
    <property type="molecule type" value="Genomic_DNA"/>
</dbReference>